<dbReference type="STRING" id="1925591.BI308_08540"/>
<dbReference type="Proteomes" id="UP000183940">
    <property type="component" value="Unassembled WGS sequence"/>
</dbReference>
<sequence>MTSVATFEFATNLKINEIKKKLSEFWCNGRRVDVIPRESRNKKEENIYLCVLEYILFEKEEEPKIRLVVDYLLSISSNNQIFYYRDYDVIDLCVQHGNPVEIKIDDLFTKEFCPSISGNIEYQYLIRSTDTSKNH</sequence>
<accession>A0A1L9QTP8</accession>
<dbReference type="EMBL" id="MLAW01000011">
    <property type="protein sequence ID" value="OJJ25996.1"/>
    <property type="molecule type" value="Genomic_DNA"/>
</dbReference>
<dbReference type="AlphaFoldDB" id="A0A1L9QTP8"/>
<reference evidence="1" key="1">
    <citation type="submission" date="2016-10" db="EMBL/GenBank/DDBJ databases">
        <title>CRISPR-Cas defence system in Roseofilum reptotaenium: evidence of a bacteriophage-cyanobacterium arms race in the coral black band disease.</title>
        <authorList>
            <person name="Buerger P."/>
            <person name="Wood-Charlson E.M."/>
            <person name="Weynberg K.D."/>
            <person name="Willis B."/>
            <person name="Van Oppen M.J."/>
        </authorList>
    </citation>
    <scope>NUCLEOTIDE SEQUENCE [LARGE SCALE GENOMIC DNA]</scope>
    <source>
        <strain evidence="1">AO1-A</strain>
    </source>
</reference>
<comment type="caution">
    <text evidence="1">The sequence shown here is derived from an EMBL/GenBank/DDBJ whole genome shotgun (WGS) entry which is preliminary data.</text>
</comment>
<evidence type="ECO:0000313" key="2">
    <source>
        <dbReference type="Proteomes" id="UP000183940"/>
    </source>
</evidence>
<protein>
    <submittedName>
        <fullName evidence="1">Uncharacterized protein</fullName>
    </submittedName>
</protein>
<keyword evidence="2" id="KW-1185">Reference proteome</keyword>
<name>A0A1L9QTP8_9CYAN</name>
<organism evidence="1 2">
    <name type="scientific">Roseofilum reptotaenium AO1-A</name>
    <dbReference type="NCBI Taxonomy" id="1925591"/>
    <lineage>
        <taxon>Bacteria</taxon>
        <taxon>Bacillati</taxon>
        <taxon>Cyanobacteriota</taxon>
        <taxon>Cyanophyceae</taxon>
        <taxon>Desertifilales</taxon>
        <taxon>Desertifilaceae</taxon>
        <taxon>Roseofilum</taxon>
    </lineage>
</organism>
<proteinExistence type="predicted"/>
<gene>
    <name evidence="1" type="ORF">BI308_08540</name>
</gene>
<evidence type="ECO:0000313" key="1">
    <source>
        <dbReference type="EMBL" id="OJJ25996.1"/>
    </source>
</evidence>